<evidence type="ECO:0000313" key="2">
    <source>
        <dbReference type="Proteomes" id="UP000811282"/>
    </source>
</evidence>
<dbReference type="Proteomes" id="UP000811282">
    <property type="component" value="Unassembled WGS sequence"/>
</dbReference>
<reference evidence="1 2" key="1">
    <citation type="journal article" date="2021" name="Genome Biol. Evol.">
        <title>The evolution of interdependence in a four-way mealybug symbiosis.</title>
        <authorList>
            <person name="Garber A.I."/>
            <person name="Kupper M."/>
            <person name="Laetsch D.R."/>
            <person name="Weldon S.R."/>
            <person name="Ladinsky M.S."/>
            <person name="Bjorkman P.J."/>
            <person name="McCutcheon J.P."/>
        </authorList>
    </citation>
    <scope>NUCLEOTIDE SEQUENCE [LARGE SCALE GENOMIC DNA]</scope>
    <source>
        <strain evidence="1">SOD</strain>
    </source>
</reference>
<name>A0ABS5YGF1_9GAMM</name>
<gene>
    <name evidence="1" type="ORF">JZM24_14340</name>
</gene>
<organism evidence="1 2">
    <name type="scientific">Candidatus Sodalis endolongispinus</name>
    <dbReference type="NCBI Taxonomy" id="2812662"/>
    <lineage>
        <taxon>Bacteria</taxon>
        <taxon>Pseudomonadati</taxon>
        <taxon>Pseudomonadota</taxon>
        <taxon>Gammaproteobacteria</taxon>
        <taxon>Enterobacterales</taxon>
        <taxon>Bruguierivoracaceae</taxon>
        <taxon>Sodalis</taxon>
    </lineage>
</organism>
<evidence type="ECO:0000313" key="1">
    <source>
        <dbReference type="EMBL" id="MBT9433016.1"/>
    </source>
</evidence>
<protein>
    <recommendedName>
        <fullName evidence="3">Type III secretion system protein SsaO</fullName>
    </recommendedName>
</protein>
<keyword evidence="2" id="KW-1185">Reference proteome</keyword>
<evidence type="ECO:0008006" key="3">
    <source>
        <dbReference type="Google" id="ProtNLM"/>
    </source>
</evidence>
<proteinExistence type="predicted"/>
<accession>A0ABS5YGF1</accession>
<comment type="caution">
    <text evidence="1">The sequence shown here is derived from an EMBL/GenBank/DDBJ whole genome shotgun (WGS) entry which is preliminary data.</text>
</comment>
<sequence>MKALLRLKAQREARLRRALAKVSRDERQNEAATGEGDARLAQLARMRHDLLSWRGVATVGGLGRSAREMQGVLQRVYALSGELRHLRQARATLQARRRDLQEARVILMKKQEKLKLVLTDERYQN</sequence>
<dbReference type="RefSeq" id="WP_215670504.1">
    <property type="nucleotide sequence ID" value="NZ_JAFJYC010000002.1"/>
</dbReference>
<dbReference type="EMBL" id="JAFJYC010000002">
    <property type="protein sequence ID" value="MBT9433016.1"/>
    <property type="molecule type" value="Genomic_DNA"/>
</dbReference>